<proteinExistence type="predicted"/>
<keyword evidence="1" id="KW-0732">Signal</keyword>
<feature type="chain" id="PRO_5045929728" evidence="1">
    <location>
        <begin position="24"/>
        <end position="190"/>
    </location>
</feature>
<dbReference type="EMBL" id="JBHUEN010000043">
    <property type="protein sequence ID" value="MFD1882695.1"/>
    <property type="molecule type" value="Genomic_DNA"/>
</dbReference>
<feature type="signal peptide" evidence="1">
    <location>
        <begin position="1"/>
        <end position="23"/>
    </location>
</feature>
<evidence type="ECO:0000256" key="1">
    <source>
        <dbReference type="SAM" id="SignalP"/>
    </source>
</evidence>
<keyword evidence="3" id="KW-1185">Reference proteome</keyword>
<sequence length="190" mass="20049">MTAFPAFAALSAVVAAFLPPAMAAAEDVDMVAIFAEARQQGRTGIAQKTRPVDARPAASGEVIVTIIRNDGVETRSKPAETGDFVVRNRCPATGNEEYLVAAAKFADRYAAQDGAAPVDGWTAYVPKGVPMAYFIIPAGNGPYDFTAPWGERMVARAGDAIVQNPADTADTYRVAAASFDCTYQIVTPAR</sequence>
<accession>A0ABW4R9I0</accession>
<organism evidence="2 3">
    <name type="scientific">Paracoccus pacificus</name>
    <dbReference type="NCBI Taxonomy" id="1463598"/>
    <lineage>
        <taxon>Bacteria</taxon>
        <taxon>Pseudomonadati</taxon>
        <taxon>Pseudomonadota</taxon>
        <taxon>Alphaproteobacteria</taxon>
        <taxon>Rhodobacterales</taxon>
        <taxon>Paracoccaceae</taxon>
        <taxon>Paracoccus</taxon>
    </lineage>
</organism>
<evidence type="ECO:0000313" key="3">
    <source>
        <dbReference type="Proteomes" id="UP001597213"/>
    </source>
</evidence>
<gene>
    <name evidence="2" type="ORF">ACFSCT_13305</name>
</gene>
<evidence type="ECO:0000313" key="2">
    <source>
        <dbReference type="EMBL" id="MFD1882695.1"/>
    </source>
</evidence>
<protein>
    <submittedName>
        <fullName evidence="2">Uncharacterized protein</fullName>
    </submittedName>
</protein>
<name>A0ABW4R9I0_9RHOB</name>
<reference evidence="3" key="1">
    <citation type="journal article" date="2019" name="Int. J. Syst. Evol. Microbiol.">
        <title>The Global Catalogue of Microorganisms (GCM) 10K type strain sequencing project: providing services to taxonomists for standard genome sequencing and annotation.</title>
        <authorList>
            <consortium name="The Broad Institute Genomics Platform"/>
            <consortium name="The Broad Institute Genome Sequencing Center for Infectious Disease"/>
            <person name="Wu L."/>
            <person name="Ma J."/>
        </authorList>
    </citation>
    <scope>NUCLEOTIDE SEQUENCE [LARGE SCALE GENOMIC DNA]</scope>
    <source>
        <strain evidence="3">CCUG 56029</strain>
    </source>
</reference>
<comment type="caution">
    <text evidence="2">The sequence shown here is derived from an EMBL/GenBank/DDBJ whole genome shotgun (WGS) entry which is preliminary data.</text>
</comment>
<dbReference type="Proteomes" id="UP001597213">
    <property type="component" value="Unassembled WGS sequence"/>
</dbReference>
<dbReference type="RefSeq" id="WP_379143466.1">
    <property type="nucleotide sequence ID" value="NZ_JBHUEN010000043.1"/>
</dbReference>